<reference evidence="2" key="1">
    <citation type="submission" date="2019-02" db="EMBL/GenBank/DDBJ databases">
        <authorList>
            <person name="Gruber-Vodicka R. H."/>
            <person name="Seah K. B. B."/>
        </authorList>
    </citation>
    <scope>NUCLEOTIDE SEQUENCE</scope>
    <source>
        <strain evidence="2">BECK_BY2</strain>
        <strain evidence="1">BECK_BY3</strain>
    </source>
</reference>
<gene>
    <name evidence="2" type="ORF">BECKTUN1418E_GA0071001_10917</name>
    <name evidence="1" type="ORF">BECKTUN1418F_GA0071002_10937</name>
</gene>
<sequence>MLALRAKRLTGGTFKPDTDFSEFLFFRYLKKFERNCRLEILSNLFISRSALRMNQVSRAVYYAAFCIEGPRRGLVGN</sequence>
<organism evidence="2">
    <name type="scientific">Candidatus Kentrum sp. TUN</name>
    <dbReference type="NCBI Taxonomy" id="2126343"/>
    <lineage>
        <taxon>Bacteria</taxon>
        <taxon>Pseudomonadati</taxon>
        <taxon>Pseudomonadota</taxon>
        <taxon>Gammaproteobacteria</taxon>
        <taxon>Candidatus Kentrum</taxon>
    </lineage>
</organism>
<dbReference type="EMBL" id="CAADFV010000091">
    <property type="protein sequence ID" value="VFK63382.1"/>
    <property type="molecule type" value="Genomic_DNA"/>
</dbReference>
<name>A0A451ABI4_9GAMM</name>
<protein>
    <submittedName>
        <fullName evidence="2">Uncharacterized protein</fullName>
    </submittedName>
</protein>
<accession>A0A451ABI4</accession>
<evidence type="ECO:0000313" key="2">
    <source>
        <dbReference type="EMBL" id="VFK63382.1"/>
    </source>
</evidence>
<proteinExistence type="predicted"/>
<evidence type="ECO:0000313" key="1">
    <source>
        <dbReference type="EMBL" id="VFK56672.1"/>
    </source>
</evidence>
<dbReference type="AlphaFoldDB" id="A0A451ABI4"/>
<dbReference type="EMBL" id="CAADFY010000093">
    <property type="protein sequence ID" value="VFK56672.1"/>
    <property type="molecule type" value="Genomic_DNA"/>
</dbReference>